<dbReference type="EMBL" id="LR134384">
    <property type="protein sequence ID" value="VEH16176.1"/>
    <property type="molecule type" value="Genomic_DNA"/>
</dbReference>
<dbReference type="RefSeq" id="WP_018919553.1">
    <property type="nucleotide sequence ID" value="NZ_LR134384.1"/>
</dbReference>
<accession>A0A3S4TYJ6</accession>
<reference evidence="2 3" key="1">
    <citation type="submission" date="2018-12" db="EMBL/GenBank/DDBJ databases">
        <authorList>
            <consortium name="Pathogen Informatics"/>
        </authorList>
    </citation>
    <scope>NUCLEOTIDE SEQUENCE [LARGE SCALE GENOMIC DNA]</scope>
    <source>
        <strain evidence="2 3">NCTC13071</strain>
    </source>
</reference>
<evidence type="ECO:0000259" key="1">
    <source>
        <dbReference type="Pfam" id="PF02589"/>
    </source>
</evidence>
<dbReference type="InterPro" id="IPR003741">
    <property type="entry name" value="LUD_dom"/>
</dbReference>
<dbReference type="InterPro" id="IPR037171">
    <property type="entry name" value="NagB/RpiA_transferase-like"/>
</dbReference>
<feature type="domain" description="LUD" evidence="1">
    <location>
        <begin position="92"/>
        <end position="190"/>
    </location>
</feature>
<dbReference type="KEGG" id="poc:NCTC13071_02199"/>
<dbReference type="InterPro" id="IPR024185">
    <property type="entry name" value="FTHF_cligase-like_sf"/>
</dbReference>
<dbReference type="PANTHER" id="PTHR43682">
    <property type="entry name" value="LACTATE UTILIZATION PROTEIN C"/>
    <property type="match status" value="1"/>
</dbReference>
<name>A0A3S4TYJ6_9BACT</name>
<dbReference type="GeneID" id="85012964"/>
<dbReference type="Gene3D" id="3.40.50.10420">
    <property type="entry name" value="NagB/RpiA/CoA transferase-like"/>
    <property type="match status" value="1"/>
</dbReference>
<evidence type="ECO:0000313" key="2">
    <source>
        <dbReference type="EMBL" id="VEH16176.1"/>
    </source>
</evidence>
<dbReference type="PANTHER" id="PTHR43682:SF1">
    <property type="entry name" value="LACTATE UTILIZATION PROTEIN C"/>
    <property type="match status" value="1"/>
</dbReference>
<organism evidence="2 3">
    <name type="scientific">Segatella oris</name>
    <dbReference type="NCBI Taxonomy" id="28135"/>
    <lineage>
        <taxon>Bacteria</taxon>
        <taxon>Pseudomonadati</taxon>
        <taxon>Bacteroidota</taxon>
        <taxon>Bacteroidia</taxon>
        <taxon>Bacteroidales</taxon>
        <taxon>Prevotellaceae</taxon>
        <taxon>Segatella</taxon>
    </lineage>
</organism>
<dbReference type="SUPFAM" id="SSF100950">
    <property type="entry name" value="NagB/RpiA/CoA transferase-like"/>
    <property type="match status" value="1"/>
</dbReference>
<dbReference type="Proteomes" id="UP000274578">
    <property type="component" value="Chromosome 1"/>
</dbReference>
<proteinExistence type="predicted"/>
<evidence type="ECO:0000313" key="3">
    <source>
        <dbReference type="Proteomes" id="UP000274578"/>
    </source>
</evidence>
<sequence>MEKKEFLDRLRANTREQYDMPDMNINGITYPDTVKQFIEMTQSVGGSVVEAKPTDDLNTLINKAYPDARVIASNLPGINAQRNPDTVAEASELNGTDVGVVKGEIGVAENACVWVPQVMREKAVCFISEHLVIILDRKQVVDNMHQAYQKIQMTDYGFGTFISGPSKTADIEQALVMGAQAARSVTVILVG</sequence>
<gene>
    <name evidence="2" type="ORF">NCTC13071_02199</name>
</gene>
<protein>
    <submittedName>
        <fullName evidence="2">Uncharacterized ACR, YkgG family COG1556</fullName>
    </submittedName>
</protein>
<dbReference type="AlphaFoldDB" id="A0A3S4TYJ6"/>
<dbReference type="Pfam" id="PF02589">
    <property type="entry name" value="LUD_dom"/>
    <property type="match status" value="1"/>
</dbReference>